<evidence type="ECO:0000259" key="7">
    <source>
        <dbReference type="PROSITE" id="PS51085"/>
    </source>
</evidence>
<dbReference type="CDD" id="cd00207">
    <property type="entry name" value="fer2"/>
    <property type="match status" value="1"/>
</dbReference>
<organism evidence="8 9">
    <name type="scientific">Thermanaerosceptrum fracticalcis</name>
    <dbReference type="NCBI Taxonomy" id="1712410"/>
    <lineage>
        <taxon>Bacteria</taxon>
        <taxon>Bacillati</taxon>
        <taxon>Bacillota</taxon>
        <taxon>Clostridia</taxon>
        <taxon>Eubacteriales</taxon>
        <taxon>Peptococcaceae</taxon>
        <taxon>Thermanaerosceptrum</taxon>
    </lineage>
</organism>
<dbReference type="EMBL" id="CP045798">
    <property type="protein sequence ID" value="QNB48363.1"/>
    <property type="molecule type" value="Genomic_DNA"/>
</dbReference>
<dbReference type="GO" id="GO:0046872">
    <property type="term" value="F:metal ion binding"/>
    <property type="evidence" value="ECO:0007669"/>
    <property type="project" value="UniProtKB-KW"/>
</dbReference>
<reference evidence="8 9" key="1">
    <citation type="journal article" date="2019" name="Front. Microbiol.">
        <title>Thermoanaerosceptrum fracticalcis gen. nov. sp. nov., a Novel Fumarate-Fermenting Microorganism From a Deep Fractured Carbonate Aquifer of the US Great Basin.</title>
        <authorList>
            <person name="Hamilton-Brehm S.D."/>
            <person name="Stewart L.E."/>
            <person name="Zavarin M."/>
            <person name="Caldwell M."/>
            <person name="Lawson P.A."/>
            <person name="Onstott T.C."/>
            <person name="Grzymski J."/>
            <person name="Neveux I."/>
            <person name="Lollar B.S."/>
            <person name="Russell C.E."/>
            <person name="Moser D.P."/>
        </authorList>
    </citation>
    <scope>NUCLEOTIDE SEQUENCE [LARGE SCALE GENOMIC DNA]</scope>
    <source>
        <strain evidence="8 9">DRI-13</strain>
    </source>
</reference>
<dbReference type="SUPFAM" id="SSF47741">
    <property type="entry name" value="CO dehydrogenase ISP C-domain like"/>
    <property type="match status" value="1"/>
</dbReference>
<dbReference type="PROSITE" id="PS51085">
    <property type="entry name" value="2FE2S_FER_2"/>
    <property type="match status" value="1"/>
</dbReference>
<evidence type="ECO:0000256" key="5">
    <source>
        <dbReference type="ARBA" id="ARBA00023014"/>
    </source>
</evidence>
<proteinExistence type="predicted"/>
<dbReference type="Pfam" id="PF01799">
    <property type="entry name" value="Fer2_2"/>
    <property type="match status" value="1"/>
</dbReference>
<dbReference type="InterPro" id="IPR036884">
    <property type="entry name" value="2Fe-2S-bd_dom_sf"/>
</dbReference>
<dbReference type="InterPro" id="IPR051452">
    <property type="entry name" value="Diverse_Oxidoreductases"/>
</dbReference>
<evidence type="ECO:0000313" key="9">
    <source>
        <dbReference type="Proteomes" id="UP000515847"/>
    </source>
</evidence>
<evidence type="ECO:0000313" key="8">
    <source>
        <dbReference type="EMBL" id="QNB48363.1"/>
    </source>
</evidence>
<evidence type="ECO:0000256" key="2">
    <source>
        <dbReference type="ARBA" id="ARBA00022723"/>
    </source>
</evidence>
<dbReference type="FunFam" id="1.10.150.120:FF:000003">
    <property type="entry name" value="Carbon monoxide dehydrogenase, small subunit"/>
    <property type="match status" value="1"/>
</dbReference>
<dbReference type="Pfam" id="PF00111">
    <property type="entry name" value="Fer2"/>
    <property type="match status" value="1"/>
</dbReference>
<evidence type="ECO:0000256" key="1">
    <source>
        <dbReference type="ARBA" id="ARBA00022714"/>
    </source>
</evidence>
<dbReference type="InterPro" id="IPR036010">
    <property type="entry name" value="2Fe-2S_ferredoxin-like_sf"/>
</dbReference>
<protein>
    <submittedName>
        <fullName evidence="8">2Fe-2S iron-sulfur cluster binding domain-containing protein</fullName>
    </submittedName>
</protein>
<keyword evidence="3" id="KW-0560">Oxidoreductase</keyword>
<dbReference type="InterPro" id="IPR012675">
    <property type="entry name" value="Beta-grasp_dom_sf"/>
</dbReference>
<keyword evidence="2" id="KW-0479">Metal-binding</keyword>
<dbReference type="InterPro" id="IPR002888">
    <property type="entry name" value="2Fe-2S-bd"/>
</dbReference>
<dbReference type="AlphaFoldDB" id="A0A7G6E8F9"/>
<name>A0A7G6E8F9_THEFR</name>
<keyword evidence="1" id="KW-0001">2Fe-2S</keyword>
<feature type="domain" description="2Fe-2S ferredoxin-type" evidence="7">
    <location>
        <begin position="3"/>
        <end position="79"/>
    </location>
</feature>
<keyword evidence="5" id="KW-0411">Iron-sulfur</keyword>
<evidence type="ECO:0000256" key="3">
    <source>
        <dbReference type="ARBA" id="ARBA00023002"/>
    </source>
</evidence>
<dbReference type="Gene3D" id="1.10.150.120">
    <property type="entry name" value="[2Fe-2S]-binding domain"/>
    <property type="match status" value="1"/>
</dbReference>
<dbReference type="FunFam" id="3.10.20.30:FF:000020">
    <property type="entry name" value="Xanthine dehydrogenase iron-sulfur subunit"/>
    <property type="match status" value="1"/>
</dbReference>
<accession>A0A7G6E8F9</accession>
<dbReference type="PROSITE" id="PS00197">
    <property type="entry name" value="2FE2S_FER_1"/>
    <property type="match status" value="1"/>
</dbReference>
<dbReference type="Proteomes" id="UP000515847">
    <property type="component" value="Chromosome"/>
</dbReference>
<dbReference type="InterPro" id="IPR001041">
    <property type="entry name" value="2Fe-2S_ferredoxin-type"/>
</dbReference>
<dbReference type="OrthoDB" id="9796880at2"/>
<keyword evidence="9" id="KW-1185">Reference proteome</keyword>
<dbReference type="PANTHER" id="PTHR44379">
    <property type="entry name" value="OXIDOREDUCTASE WITH IRON-SULFUR SUBUNIT"/>
    <property type="match status" value="1"/>
</dbReference>
<gene>
    <name evidence="8" type="ORF">BR63_09230</name>
</gene>
<dbReference type="SUPFAM" id="SSF54292">
    <property type="entry name" value="2Fe-2S ferredoxin-like"/>
    <property type="match status" value="1"/>
</dbReference>
<dbReference type="PANTHER" id="PTHR44379:SF8">
    <property type="entry name" value="XANTHINE DEHYDROGENASE IRON-SULFUR-BINDING SUBUNIT XDHC-RELATED"/>
    <property type="match status" value="1"/>
</dbReference>
<dbReference type="InterPro" id="IPR006058">
    <property type="entry name" value="2Fe2S_fd_BS"/>
</dbReference>
<comment type="pathway">
    <text evidence="6">Alkaloid degradation; nicotine degradation.</text>
</comment>
<keyword evidence="4" id="KW-0408">Iron</keyword>
<dbReference type="GO" id="GO:0016491">
    <property type="term" value="F:oxidoreductase activity"/>
    <property type="evidence" value="ECO:0007669"/>
    <property type="project" value="UniProtKB-KW"/>
</dbReference>
<sequence>MKHRIRFTINGEVREMEVKSNQRLLDLIRNDLDLTGTKEGCAGGECGACTVLVDGKAINSCLMLAVEADGKEILTIEGLAEGMVLDPIQESFVEHGALQCGFCIPGMIMSAKALLKKNPHPSEMEIREAISGNLCRCTGYEKIIEAILNVTQKQA</sequence>
<dbReference type="Gene3D" id="3.10.20.30">
    <property type="match status" value="1"/>
</dbReference>
<evidence type="ECO:0000256" key="4">
    <source>
        <dbReference type="ARBA" id="ARBA00023004"/>
    </source>
</evidence>
<dbReference type="GO" id="GO:0051537">
    <property type="term" value="F:2 iron, 2 sulfur cluster binding"/>
    <property type="evidence" value="ECO:0007669"/>
    <property type="project" value="UniProtKB-KW"/>
</dbReference>
<dbReference type="KEGG" id="tfr:BR63_09230"/>
<evidence type="ECO:0000256" key="6">
    <source>
        <dbReference type="ARBA" id="ARBA00060707"/>
    </source>
</evidence>